<evidence type="ECO:0008006" key="3">
    <source>
        <dbReference type="Google" id="ProtNLM"/>
    </source>
</evidence>
<gene>
    <name evidence="1" type="ORF">FEE95_12195</name>
</gene>
<sequence>MKHFFQVLGFCSVLVALTSCTSTKELTISTIEPSPVDFSSQIRKIGIVNSSQSSFVKSYSTRLEQLIVMEERWLAEKGTEAALTGLFDELAQDKRFDTVRILENLDGEVTDFGTRPSNATWDKIAEICQTNGVDAIFSLASHDTETQFSLKKTKIDQLDMMRDRTRVSAQEITLETLIENGWRVYDPKQRILVDEFTSNEQITASAKGISPVDALQAIDKRRETLLEQSKSAGSSYAQRMQPKKLDVQRHYYVIGTRNFELADDKIQEGAYHEAIKLWEEEIANPKAKISGRACYNLAVINEFNGNLNAAMNWANKSYDLHKEDATLDYITALERRQAQSDVLKVQLANTSFED</sequence>
<dbReference type="OrthoDB" id="632318at2"/>
<dbReference type="AlphaFoldDB" id="A0A5S3PTK0"/>
<keyword evidence="2" id="KW-1185">Reference proteome</keyword>
<protein>
    <recommendedName>
        <fullName evidence="3">Tetratricopeptide repeat protein</fullName>
    </recommendedName>
</protein>
<organism evidence="1 2">
    <name type="scientific">Maribacter algarum</name>
    <name type="common">ex Zhang et al. 2020</name>
    <dbReference type="NCBI Taxonomy" id="2578118"/>
    <lineage>
        <taxon>Bacteria</taxon>
        <taxon>Pseudomonadati</taxon>
        <taxon>Bacteroidota</taxon>
        <taxon>Flavobacteriia</taxon>
        <taxon>Flavobacteriales</taxon>
        <taxon>Flavobacteriaceae</taxon>
        <taxon>Maribacter</taxon>
    </lineage>
</organism>
<accession>A0A5S3PTK0</accession>
<name>A0A5S3PTK0_9FLAO</name>
<dbReference type="InterPro" id="IPR045921">
    <property type="entry name" value="DUF6340"/>
</dbReference>
<dbReference type="Gene3D" id="1.25.40.10">
    <property type="entry name" value="Tetratricopeptide repeat domain"/>
    <property type="match status" value="1"/>
</dbReference>
<comment type="caution">
    <text evidence="1">The sequence shown here is derived from an EMBL/GenBank/DDBJ whole genome shotgun (WGS) entry which is preliminary data.</text>
</comment>
<reference evidence="1 2" key="1">
    <citation type="submission" date="2019-05" db="EMBL/GenBank/DDBJ databases">
        <authorList>
            <person name="Zhang J.-Y."/>
            <person name="Feg X."/>
            <person name="Du Z.-J."/>
        </authorList>
    </citation>
    <scope>NUCLEOTIDE SEQUENCE [LARGE SCALE GENOMIC DNA]</scope>
    <source>
        <strain evidence="1 2">RZ26</strain>
    </source>
</reference>
<dbReference type="Pfam" id="PF19867">
    <property type="entry name" value="DUF6340"/>
    <property type="match status" value="1"/>
</dbReference>
<proteinExistence type="predicted"/>
<evidence type="ECO:0000313" key="2">
    <source>
        <dbReference type="Proteomes" id="UP000310314"/>
    </source>
</evidence>
<dbReference type="InterPro" id="IPR011990">
    <property type="entry name" value="TPR-like_helical_dom_sf"/>
</dbReference>
<dbReference type="Proteomes" id="UP000310314">
    <property type="component" value="Unassembled WGS sequence"/>
</dbReference>
<dbReference type="PROSITE" id="PS51257">
    <property type="entry name" value="PROKAR_LIPOPROTEIN"/>
    <property type="match status" value="1"/>
</dbReference>
<dbReference type="RefSeq" id="WP_138658225.1">
    <property type="nucleotide sequence ID" value="NZ_VATY01000002.1"/>
</dbReference>
<evidence type="ECO:0000313" key="1">
    <source>
        <dbReference type="EMBL" id="TMM57243.1"/>
    </source>
</evidence>
<dbReference type="EMBL" id="VATY01000002">
    <property type="protein sequence ID" value="TMM57243.1"/>
    <property type="molecule type" value="Genomic_DNA"/>
</dbReference>